<accession>A0A212S7X4</accession>
<sequence>MSDVSVVLPSNAGAWEKACAGAMSDDLPVPVRQVVDPAQTPADFLPWLAGHESVDLWFSDWSEARKRTVIANAWRDAAWKGTRAGAVAFLSYVDAELLDVVAYPRPFIVGRAAMGAPVNHPPFLARYLVNVDTVEPGNAFVMGRAAAGRAAARVPDMTPINRCLTALRAARAPETQIRVSFAHRRPLSIEDAPALDAGHFLGEWVAQANL</sequence>
<gene>
    <name evidence="1" type="ORF">SAMN06265338_1155</name>
</gene>
<dbReference type="Proteomes" id="UP000198418">
    <property type="component" value="Unassembled WGS sequence"/>
</dbReference>
<dbReference type="RefSeq" id="WP_088522132.1">
    <property type="nucleotide sequence ID" value="NZ_FYDG01000015.1"/>
</dbReference>
<dbReference type="NCBIfam" id="TIGR01634">
    <property type="entry name" value="tail_P2_I"/>
    <property type="match status" value="1"/>
</dbReference>
<dbReference type="EMBL" id="FYDG01000015">
    <property type="protein sequence ID" value="SNB81272.1"/>
    <property type="molecule type" value="Genomic_DNA"/>
</dbReference>
<organism evidence="1 2">
    <name type="scientific">Rhodoblastus acidophilus</name>
    <name type="common">Rhodopseudomonas acidophila</name>
    <dbReference type="NCBI Taxonomy" id="1074"/>
    <lineage>
        <taxon>Bacteria</taxon>
        <taxon>Pseudomonadati</taxon>
        <taxon>Pseudomonadota</taxon>
        <taxon>Alphaproteobacteria</taxon>
        <taxon>Hyphomicrobiales</taxon>
        <taxon>Rhodoblastaceae</taxon>
        <taxon>Rhodoblastus</taxon>
    </lineage>
</organism>
<evidence type="ECO:0000313" key="2">
    <source>
        <dbReference type="Proteomes" id="UP000198418"/>
    </source>
</evidence>
<dbReference type="InterPro" id="IPR006521">
    <property type="entry name" value="Tail_protein_I"/>
</dbReference>
<proteinExistence type="predicted"/>
<reference evidence="2" key="1">
    <citation type="submission" date="2017-06" db="EMBL/GenBank/DDBJ databases">
        <authorList>
            <person name="Varghese N."/>
            <person name="Submissions S."/>
        </authorList>
    </citation>
    <scope>NUCLEOTIDE SEQUENCE [LARGE SCALE GENOMIC DNA]</scope>
    <source>
        <strain evidence="2">DSM 137</strain>
    </source>
</reference>
<name>A0A212S7X4_RHOAC</name>
<dbReference type="AlphaFoldDB" id="A0A212S7X4"/>
<dbReference type="Pfam" id="PF09684">
    <property type="entry name" value="Tail_P2_I"/>
    <property type="match status" value="1"/>
</dbReference>
<dbReference type="OrthoDB" id="90759at2"/>
<protein>
    <submittedName>
        <fullName evidence="1">Phage tail protein, P2 protein I family</fullName>
    </submittedName>
</protein>
<evidence type="ECO:0000313" key="1">
    <source>
        <dbReference type="EMBL" id="SNB81272.1"/>
    </source>
</evidence>
<keyword evidence="2" id="KW-1185">Reference proteome</keyword>